<dbReference type="SUPFAM" id="SSF159468">
    <property type="entry name" value="AtpF-like"/>
    <property type="match status" value="1"/>
</dbReference>
<protein>
    <submittedName>
        <fullName evidence="4">V-type ATP synthase subunit F</fullName>
    </submittedName>
</protein>
<dbReference type="AlphaFoldDB" id="A0A1V6CE54"/>
<dbReference type="InterPro" id="IPR036906">
    <property type="entry name" value="ATPase_V1_fsu_sf"/>
</dbReference>
<reference evidence="4" key="1">
    <citation type="submission" date="2017-02" db="EMBL/GenBank/DDBJ databases">
        <title>Delving into the versatile metabolic prowess of the omnipresent phylum Bacteroidetes.</title>
        <authorList>
            <person name="Nobu M.K."/>
            <person name="Mei R."/>
            <person name="Narihiro T."/>
            <person name="Kuroda K."/>
            <person name="Liu W.-T."/>
        </authorList>
    </citation>
    <scope>NUCLEOTIDE SEQUENCE</scope>
    <source>
        <strain evidence="4">ADurb.Bin131</strain>
    </source>
</reference>
<keyword evidence="3" id="KW-0406">Ion transport</keyword>
<accession>A0A1V6CE54</accession>
<dbReference type="EMBL" id="MWDQ01000022">
    <property type="protein sequence ID" value="OQB75158.1"/>
    <property type="molecule type" value="Genomic_DNA"/>
</dbReference>
<comment type="similarity">
    <text evidence="1">Belongs to the V-ATPase F subunit family.</text>
</comment>
<dbReference type="Pfam" id="PF01990">
    <property type="entry name" value="ATP-synt_F"/>
    <property type="match status" value="1"/>
</dbReference>
<name>A0A1V6CE54_UNCT6</name>
<evidence type="ECO:0000256" key="3">
    <source>
        <dbReference type="ARBA" id="ARBA00023065"/>
    </source>
</evidence>
<dbReference type="GO" id="GO:0046961">
    <property type="term" value="F:proton-transporting ATPase activity, rotational mechanism"/>
    <property type="evidence" value="ECO:0007669"/>
    <property type="project" value="InterPro"/>
</dbReference>
<gene>
    <name evidence="4" type="ORF">BWX89_00100</name>
</gene>
<proteinExistence type="inferred from homology"/>
<comment type="caution">
    <text evidence="4">The sequence shown here is derived from an EMBL/GenBank/DDBJ whole genome shotgun (WGS) entry which is preliminary data.</text>
</comment>
<evidence type="ECO:0000256" key="2">
    <source>
        <dbReference type="ARBA" id="ARBA00022448"/>
    </source>
</evidence>
<dbReference type="Proteomes" id="UP000485562">
    <property type="component" value="Unassembled WGS sequence"/>
</dbReference>
<keyword evidence="2" id="KW-0813">Transport</keyword>
<organism evidence="4">
    <name type="scientific">candidate division TA06 bacterium ADurb.Bin131</name>
    <dbReference type="NCBI Taxonomy" id="1852827"/>
    <lineage>
        <taxon>Bacteria</taxon>
        <taxon>Bacteria division TA06</taxon>
    </lineage>
</organism>
<evidence type="ECO:0000256" key="1">
    <source>
        <dbReference type="ARBA" id="ARBA00010148"/>
    </source>
</evidence>
<dbReference type="InterPro" id="IPR008218">
    <property type="entry name" value="ATPase_V1-cplx_f_g_su"/>
</dbReference>
<evidence type="ECO:0000313" key="4">
    <source>
        <dbReference type="EMBL" id="OQB75158.1"/>
    </source>
</evidence>
<sequence length="96" mass="11131">MKFYCISDPESADSFRMLNIYTVEVSDYHQASQAFQKIVDIEDAGVVLITDGVSLFIKQEISNFIRKNTQPVILEIPSWKSSAPRIMRKKHEHENR</sequence>
<dbReference type="Gene3D" id="3.40.50.10580">
    <property type="entry name" value="ATPase, V1 complex, subunit F"/>
    <property type="match status" value="1"/>
</dbReference>